<evidence type="ECO:0000256" key="1">
    <source>
        <dbReference type="SAM" id="Phobius"/>
    </source>
</evidence>
<dbReference type="STRING" id="1081104.A0A166Y0X7"/>
<feature type="signal peptide" evidence="2">
    <location>
        <begin position="1"/>
        <end position="19"/>
    </location>
</feature>
<feature type="chain" id="PRO_5007882558" description="Integral membrane protein" evidence="2">
    <location>
        <begin position="20"/>
        <end position="94"/>
    </location>
</feature>
<keyword evidence="1" id="KW-0472">Membrane</keyword>
<dbReference type="OrthoDB" id="3918601at2759"/>
<proteinExistence type="predicted"/>
<keyword evidence="1" id="KW-0812">Transmembrane</keyword>
<dbReference type="RefSeq" id="XP_018699264.1">
    <property type="nucleotide sequence ID" value="XM_018853553.1"/>
</dbReference>
<accession>A0A166Y0X7</accession>
<keyword evidence="4" id="KW-1185">Reference proteome</keyword>
<reference evidence="3 4" key="1">
    <citation type="journal article" date="2016" name="Genome Biol. Evol.">
        <title>Divergent and convergent evolution of fungal pathogenicity.</title>
        <authorList>
            <person name="Shang Y."/>
            <person name="Xiao G."/>
            <person name="Zheng P."/>
            <person name="Cen K."/>
            <person name="Zhan S."/>
            <person name="Wang C."/>
        </authorList>
    </citation>
    <scope>NUCLEOTIDE SEQUENCE [LARGE SCALE GENOMIC DNA]</scope>
    <source>
        <strain evidence="3 4">ARSEF 2679</strain>
    </source>
</reference>
<sequence>MATLLAALAGLWTMGSILAIALRGTTEQSWTSMDVTQPMFCRWVVIEVSGLTVELSIWILAGYRIYALRMPLRKRVCATSAFGVRLLYVFVGIV</sequence>
<comment type="caution">
    <text evidence="3">The sequence shown here is derived from an EMBL/GenBank/DDBJ whole genome shotgun (WGS) entry which is preliminary data.</text>
</comment>
<evidence type="ECO:0000256" key="2">
    <source>
        <dbReference type="SAM" id="SignalP"/>
    </source>
</evidence>
<dbReference type="GeneID" id="30026246"/>
<gene>
    <name evidence="3" type="ORF">ISF_09954</name>
</gene>
<protein>
    <recommendedName>
        <fullName evidence="5">Integral membrane protein</fullName>
    </recommendedName>
</protein>
<organism evidence="3 4">
    <name type="scientific">Cordyceps fumosorosea (strain ARSEF 2679)</name>
    <name type="common">Isaria fumosorosea</name>
    <dbReference type="NCBI Taxonomy" id="1081104"/>
    <lineage>
        <taxon>Eukaryota</taxon>
        <taxon>Fungi</taxon>
        <taxon>Dikarya</taxon>
        <taxon>Ascomycota</taxon>
        <taxon>Pezizomycotina</taxon>
        <taxon>Sordariomycetes</taxon>
        <taxon>Hypocreomycetidae</taxon>
        <taxon>Hypocreales</taxon>
        <taxon>Cordycipitaceae</taxon>
        <taxon>Cordyceps</taxon>
    </lineage>
</organism>
<evidence type="ECO:0008006" key="5">
    <source>
        <dbReference type="Google" id="ProtNLM"/>
    </source>
</evidence>
<keyword evidence="2" id="KW-0732">Signal</keyword>
<dbReference type="EMBL" id="AZHB01000108">
    <property type="protein sequence ID" value="OAA36408.1"/>
    <property type="molecule type" value="Genomic_DNA"/>
</dbReference>
<evidence type="ECO:0000313" key="4">
    <source>
        <dbReference type="Proteomes" id="UP000076744"/>
    </source>
</evidence>
<keyword evidence="1" id="KW-1133">Transmembrane helix</keyword>
<evidence type="ECO:0000313" key="3">
    <source>
        <dbReference type="EMBL" id="OAA36408.1"/>
    </source>
</evidence>
<feature type="transmembrane region" description="Helical" evidence="1">
    <location>
        <begin position="43"/>
        <end position="63"/>
    </location>
</feature>
<dbReference type="Proteomes" id="UP000076744">
    <property type="component" value="Unassembled WGS sequence"/>
</dbReference>
<dbReference type="AlphaFoldDB" id="A0A166Y0X7"/>
<name>A0A166Y0X7_CORFA</name>